<evidence type="ECO:0000313" key="3">
    <source>
        <dbReference type="Proteomes" id="UP000177081"/>
    </source>
</evidence>
<dbReference type="CDD" id="cd06223">
    <property type="entry name" value="PRTases_typeI"/>
    <property type="match status" value="1"/>
</dbReference>
<dbReference type="SUPFAM" id="SSF53271">
    <property type="entry name" value="PRTase-like"/>
    <property type="match status" value="1"/>
</dbReference>
<dbReference type="Gene3D" id="3.30.1310.20">
    <property type="entry name" value="PRTase-like"/>
    <property type="match status" value="1"/>
</dbReference>
<dbReference type="EMBL" id="MHUI01000008">
    <property type="protein sequence ID" value="OHA75610.1"/>
    <property type="molecule type" value="Genomic_DNA"/>
</dbReference>
<dbReference type="Proteomes" id="UP000177081">
    <property type="component" value="Unassembled WGS sequence"/>
</dbReference>
<dbReference type="InterPro" id="IPR000836">
    <property type="entry name" value="PRTase_dom"/>
</dbReference>
<protein>
    <submittedName>
        <fullName evidence="2">Phosphoribosyl transferase</fullName>
    </submittedName>
</protein>
<dbReference type="AlphaFoldDB" id="A0A1G2RRX4"/>
<organism evidence="2 3">
    <name type="scientific">Candidatus Wildermuthbacteria bacterium RIFCSPLOWO2_01_FULL_48_35</name>
    <dbReference type="NCBI Taxonomy" id="1802463"/>
    <lineage>
        <taxon>Bacteria</taxon>
        <taxon>Candidatus Wildermuthiibacteriota</taxon>
    </lineage>
</organism>
<accession>A0A1G2RRX4</accession>
<reference evidence="2 3" key="1">
    <citation type="journal article" date="2016" name="Nat. Commun.">
        <title>Thousands of microbial genomes shed light on interconnected biogeochemical processes in an aquifer system.</title>
        <authorList>
            <person name="Anantharaman K."/>
            <person name="Brown C.T."/>
            <person name="Hug L.A."/>
            <person name="Sharon I."/>
            <person name="Castelle C.J."/>
            <person name="Probst A.J."/>
            <person name="Thomas B.C."/>
            <person name="Singh A."/>
            <person name="Wilkins M.J."/>
            <person name="Karaoz U."/>
            <person name="Brodie E.L."/>
            <person name="Williams K.H."/>
            <person name="Hubbard S.S."/>
            <person name="Banfield J.F."/>
        </authorList>
    </citation>
    <scope>NUCLEOTIDE SEQUENCE [LARGE SCALE GENOMIC DNA]</scope>
</reference>
<name>A0A1G2RRX4_9BACT</name>
<feature type="domain" description="Phosphoribosyltransferase" evidence="1">
    <location>
        <begin position="12"/>
        <end position="174"/>
    </location>
</feature>
<evidence type="ECO:0000259" key="1">
    <source>
        <dbReference type="Pfam" id="PF00156"/>
    </source>
</evidence>
<evidence type="ECO:0000313" key="2">
    <source>
        <dbReference type="EMBL" id="OHA75610.1"/>
    </source>
</evidence>
<proteinExistence type="predicted"/>
<sequence>MRFKDRTEAGVLLADKLKGYAGGQVVIYAIPRGGVVLGVEIAKVLGAPLDLVITRKIGHPANPEYAVCVVAENHDILCDPAEKALLEPKWLEKAIEAERQEAIRRRKVYLGERERPNVAGKTAIVVDDGVATGMTLLMALREARQRKPAKLVAAIPVLPAEMLTKIEKEADEVVYLDAPEDFLGAVGSYYDHFPQVADEEVIGLLTT</sequence>
<dbReference type="InterPro" id="IPR029057">
    <property type="entry name" value="PRTase-like"/>
</dbReference>
<gene>
    <name evidence="2" type="ORF">A3A32_02840</name>
</gene>
<keyword evidence="2" id="KW-0808">Transferase</keyword>
<comment type="caution">
    <text evidence="2">The sequence shown here is derived from an EMBL/GenBank/DDBJ whole genome shotgun (WGS) entry which is preliminary data.</text>
</comment>
<dbReference type="GO" id="GO:0016740">
    <property type="term" value="F:transferase activity"/>
    <property type="evidence" value="ECO:0007669"/>
    <property type="project" value="UniProtKB-KW"/>
</dbReference>
<dbReference type="Pfam" id="PF00156">
    <property type="entry name" value="Pribosyltran"/>
    <property type="match status" value="1"/>
</dbReference>
<dbReference type="Gene3D" id="3.40.50.2020">
    <property type="match status" value="1"/>
</dbReference>